<dbReference type="EMBL" id="QKWW01000073">
    <property type="protein sequence ID" value="PZT53298.1"/>
    <property type="molecule type" value="Genomic_DNA"/>
</dbReference>
<feature type="region of interest" description="Disordered" evidence="1">
    <location>
        <begin position="295"/>
        <end position="321"/>
    </location>
</feature>
<feature type="compositionally biased region" description="Low complexity" evidence="1">
    <location>
        <begin position="94"/>
        <end position="103"/>
    </location>
</feature>
<dbReference type="SUPFAM" id="SSF56059">
    <property type="entry name" value="Glutathione synthetase ATP-binding domain-like"/>
    <property type="match status" value="1"/>
</dbReference>
<feature type="compositionally biased region" description="Basic residues" evidence="1">
    <location>
        <begin position="295"/>
        <end position="304"/>
    </location>
</feature>
<evidence type="ECO:0000313" key="2">
    <source>
        <dbReference type="EMBL" id="PZT53298.1"/>
    </source>
</evidence>
<dbReference type="Proteomes" id="UP000249204">
    <property type="component" value="Unassembled WGS sequence"/>
</dbReference>
<feature type="compositionally biased region" description="Acidic residues" evidence="1">
    <location>
        <begin position="83"/>
        <end position="93"/>
    </location>
</feature>
<dbReference type="Pfam" id="PF14398">
    <property type="entry name" value="ATPgrasp_YheCD"/>
    <property type="match status" value="2"/>
</dbReference>
<protein>
    <submittedName>
        <fullName evidence="2">YheC/YheD family protein</fullName>
    </submittedName>
</protein>
<evidence type="ECO:0000256" key="1">
    <source>
        <dbReference type="SAM" id="MobiDB-lite"/>
    </source>
</evidence>
<dbReference type="AlphaFoldDB" id="A0A2W6NEA0"/>
<accession>A0A2W6NEA0</accession>
<feature type="region of interest" description="Disordered" evidence="1">
    <location>
        <begin position="73"/>
        <end position="105"/>
    </location>
</feature>
<dbReference type="RefSeq" id="WP_111272521.1">
    <property type="nucleotide sequence ID" value="NZ_QKWW01000073.1"/>
</dbReference>
<organism evidence="2 3">
    <name type="scientific">Paenibacillus silvae</name>
    <dbReference type="NCBI Taxonomy" id="1325358"/>
    <lineage>
        <taxon>Bacteria</taxon>
        <taxon>Bacillati</taxon>
        <taxon>Bacillota</taxon>
        <taxon>Bacilli</taxon>
        <taxon>Bacillales</taxon>
        <taxon>Paenibacillaceae</taxon>
        <taxon>Paenibacillus</taxon>
    </lineage>
</organism>
<dbReference type="Gene3D" id="3.30.470.20">
    <property type="entry name" value="ATP-grasp fold, B domain"/>
    <property type="match status" value="1"/>
</dbReference>
<feature type="compositionally biased region" description="Low complexity" evidence="1">
    <location>
        <begin position="73"/>
        <end position="82"/>
    </location>
</feature>
<evidence type="ECO:0000313" key="3">
    <source>
        <dbReference type="Proteomes" id="UP000249204"/>
    </source>
</evidence>
<dbReference type="InterPro" id="IPR026838">
    <property type="entry name" value="YheC/D"/>
</dbReference>
<comment type="caution">
    <text evidence="2">The sequence shown here is derived from an EMBL/GenBank/DDBJ whole genome shotgun (WGS) entry which is preliminary data.</text>
</comment>
<reference evidence="2 3" key="1">
    <citation type="submission" date="2018-06" db="EMBL/GenBank/DDBJ databases">
        <title>Isolation of heavy metals resistant Paenibacillus silvae NC2 from Gold-Copper mine in ZiJin, China.</title>
        <authorList>
            <person name="Xu J."/>
            <person name="Mazhar H.S."/>
            <person name="Rensing C."/>
        </authorList>
    </citation>
    <scope>NUCLEOTIDE SEQUENCE [LARGE SCALE GENOMIC DNA]</scope>
    <source>
        <strain evidence="2 3">NC2</strain>
    </source>
</reference>
<proteinExistence type="predicted"/>
<feature type="compositionally biased region" description="Low complexity" evidence="1">
    <location>
        <begin position="305"/>
        <end position="314"/>
    </location>
</feature>
<gene>
    <name evidence="2" type="ORF">DN757_23025</name>
</gene>
<name>A0A2W6NEA0_9BACL</name>
<sequence length="321" mass="36534">MSIQRVSSKWAKTAVLQHSRHVNEYIPVTRKYSRQALERMTELFPANYIKPDRGTYGNGVMRVKTKRVTLAATAPEETANETNDAELSEESEATEAAHSTKSELSQPSKLELLTYHLQHGTEEHVFHSLDELEQALNKRIQQRDYIIQQGIPLMKHEGLPFDLRVLTQKNLQHNWETTGILGRIAAPGKIITNIHGGGRIATFEELVLPQLKKDRFQKLQHELYRLGIHTAVQLQSTFPRLKEIGIDIALDDQGRPWILEVNTLPGIYAFGLLPDKEAYRKIKRYAIAYGRLPASKKRKTKKTTSKASKAQASALKRRTAR</sequence>